<accession>A0A5P9NK65</accession>
<name>A0A5P9NK65_9GAMM</name>
<dbReference type="AlphaFoldDB" id="A0A5P9NK65"/>
<reference evidence="1 2" key="1">
    <citation type="submission" date="2019-02" db="EMBL/GenBank/DDBJ databases">
        <authorList>
            <person name="Li S.-H."/>
        </authorList>
    </citation>
    <scope>NUCLEOTIDE SEQUENCE [LARGE SCALE GENOMIC DNA]</scope>
    <source>
        <strain evidence="1 2">IMCC14385</strain>
    </source>
</reference>
<sequence>MWSYKKYLGPFLLVALLNACVEHPRHHAEGTQAQLRSWMEILSVNGDTPDDRYNLTLIPGTYHLEVAYKTYRQDYLCHFEFEAVGGRSYEIVDHSNPEPLILYRWQRANGAWSERLDPVLPHCEERSR</sequence>
<keyword evidence="2" id="KW-1185">Reference proteome</keyword>
<dbReference type="Proteomes" id="UP000326287">
    <property type="component" value="Chromosome"/>
</dbReference>
<organism evidence="1 2">
    <name type="scientific">Halioglobus maricola</name>
    <dbReference type="NCBI Taxonomy" id="2601894"/>
    <lineage>
        <taxon>Bacteria</taxon>
        <taxon>Pseudomonadati</taxon>
        <taxon>Pseudomonadota</taxon>
        <taxon>Gammaproteobacteria</taxon>
        <taxon>Cellvibrionales</taxon>
        <taxon>Halieaceae</taxon>
        <taxon>Halioglobus</taxon>
    </lineage>
</organism>
<dbReference type="OrthoDB" id="6388769at2"/>
<evidence type="ECO:0000313" key="1">
    <source>
        <dbReference type="EMBL" id="QFU76241.1"/>
    </source>
</evidence>
<dbReference type="RefSeq" id="WP_152662347.1">
    <property type="nucleotide sequence ID" value="NZ_CP036422.1"/>
</dbReference>
<gene>
    <name evidence="1" type="ORF">EY643_11535</name>
</gene>
<dbReference type="EMBL" id="CP036422">
    <property type="protein sequence ID" value="QFU76241.1"/>
    <property type="molecule type" value="Genomic_DNA"/>
</dbReference>
<evidence type="ECO:0000313" key="2">
    <source>
        <dbReference type="Proteomes" id="UP000326287"/>
    </source>
</evidence>
<dbReference type="KEGG" id="halc:EY643_11535"/>
<proteinExistence type="predicted"/>
<protein>
    <submittedName>
        <fullName evidence="1">Uncharacterized protein</fullName>
    </submittedName>
</protein>